<evidence type="ECO:0000313" key="2">
    <source>
        <dbReference type="EnsemblPlants" id="ORUFI12G21780.1"/>
    </source>
</evidence>
<dbReference type="Proteomes" id="UP000008022">
    <property type="component" value="Unassembled WGS sequence"/>
</dbReference>
<dbReference type="AlphaFoldDB" id="A0A0E0RKB1"/>
<keyword evidence="1" id="KW-0472">Membrane</keyword>
<keyword evidence="1" id="KW-1133">Transmembrane helix</keyword>
<keyword evidence="3" id="KW-1185">Reference proteome</keyword>
<dbReference type="OMA" id="SFPYETI"/>
<dbReference type="HOGENOM" id="CLU_165750_0_0_1"/>
<protein>
    <submittedName>
        <fullName evidence="2">Uncharacterized protein</fullName>
    </submittedName>
</protein>
<evidence type="ECO:0000256" key="1">
    <source>
        <dbReference type="SAM" id="Phobius"/>
    </source>
</evidence>
<reference evidence="3" key="1">
    <citation type="submission" date="2013-06" db="EMBL/GenBank/DDBJ databases">
        <authorList>
            <person name="Zhao Q."/>
        </authorList>
    </citation>
    <scope>NUCLEOTIDE SEQUENCE</scope>
    <source>
        <strain evidence="3">cv. W1943</strain>
    </source>
</reference>
<keyword evidence="1" id="KW-0812">Transmembrane</keyword>
<feature type="transmembrane region" description="Helical" evidence="1">
    <location>
        <begin position="59"/>
        <end position="81"/>
    </location>
</feature>
<name>A0A0E0RKB1_ORYRU</name>
<reference evidence="2" key="2">
    <citation type="submission" date="2015-06" db="UniProtKB">
        <authorList>
            <consortium name="EnsemblPlants"/>
        </authorList>
    </citation>
    <scope>IDENTIFICATION</scope>
</reference>
<proteinExistence type="predicted"/>
<dbReference type="Gramene" id="ORUFI12G21780.1">
    <property type="protein sequence ID" value="ORUFI12G21780.1"/>
    <property type="gene ID" value="ORUFI12G21780"/>
</dbReference>
<organism evidence="2 3">
    <name type="scientific">Oryza rufipogon</name>
    <name type="common">Brownbeard rice</name>
    <name type="synonym">Asian wild rice</name>
    <dbReference type="NCBI Taxonomy" id="4529"/>
    <lineage>
        <taxon>Eukaryota</taxon>
        <taxon>Viridiplantae</taxon>
        <taxon>Streptophyta</taxon>
        <taxon>Embryophyta</taxon>
        <taxon>Tracheophyta</taxon>
        <taxon>Spermatophyta</taxon>
        <taxon>Magnoliopsida</taxon>
        <taxon>Liliopsida</taxon>
        <taxon>Poales</taxon>
        <taxon>Poaceae</taxon>
        <taxon>BOP clade</taxon>
        <taxon>Oryzoideae</taxon>
        <taxon>Oryzeae</taxon>
        <taxon>Oryzinae</taxon>
        <taxon>Oryza</taxon>
    </lineage>
</organism>
<sequence length="105" mass="11800">MAGGEDLLVVAPAGSQEEQRDWRTDDDDVDYCDDYGMLNFQPGFDGGNDDDDDSFPYETITMCLVIVFLAMCLYGLSKLVLPYVPASWIHRGFLILRMHIVILSS</sequence>
<evidence type="ECO:0000313" key="3">
    <source>
        <dbReference type="Proteomes" id="UP000008022"/>
    </source>
</evidence>
<accession>A0A0E0RKB1</accession>
<dbReference type="EnsemblPlants" id="ORUFI12G21780.1">
    <property type="protein sequence ID" value="ORUFI12G21780.1"/>
    <property type="gene ID" value="ORUFI12G21780"/>
</dbReference>